<accession>A0AAW2HK06</accession>
<evidence type="ECO:0000256" key="5">
    <source>
        <dbReference type="ARBA" id="ARBA00023242"/>
    </source>
</evidence>
<dbReference type="GO" id="GO:0004842">
    <property type="term" value="F:ubiquitin-protein transferase activity"/>
    <property type="evidence" value="ECO:0007669"/>
    <property type="project" value="TreeGrafter"/>
</dbReference>
<dbReference type="AlphaFoldDB" id="A0AAW2HK06"/>
<protein>
    <recommendedName>
        <fullName evidence="6">BRCT domain-containing protein</fullName>
    </recommendedName>
</protein>
<dbReference type="SMART" id="SM00292">
    <property type="entry name" value="BRCT"/>
    <property type="match status" value="2"/>
</dbReference>
<sequence>MRTRKEVEVKTVLPAPNKVVPETVKKITSKASNRRTIPFALLGKIQKKKNSSTLFVKLGRLSANIARSHAAVVKIIFPSATKKAKKPITSAVGCQTDPVEEVVQTDKKKDSADVEIQTIQTQSVKEVQTSQIEQKTVHVQTSDSENFTMSGMFKDFNTPVMTREEKMDVDMDINTELQCELNKTWATQEQKNPQEKGSKGEEEVIDLVSRDSSDISRVMDNINLDLARVRAIRSVKPVSQHRDEESDSDIFIEQTPPKNVSMRKDVAQEESQASFLMISGVPEEKSVLIHDENNQNEMNQFKKPARKEVTKRICIASSGVINRKNIDKFVSKFGVEHLSAPRKDMTHLIVGLHENDEEERVPYCTPKLLYAIANKKWVVTEEWIEKCLEENKFVPEEQYESVDPAGGNGCAVARVSTGLLLGNCEVYLLGEYDRISKQEFSGLIEDCGGKIVRHPGEFSYSAGKIRMILADSSDNIDKEEVKRLVKKTKTLVMSRDVIIVSIQSYKLTNFVPFLLHFPATADPVNWGYPADLLKGVDDESLDDEMCSWT</sequence>
<dbReference type="EMBL" id="JARGDH010000004">
    <property type="protein sequence ID" value="KAL0269800.1"/>
    <property type="molecule type" value="Genomic_DNA"/>
</dbReference>
<dbReference type="InterPro" id="IPR031099">
    <property type="entry name" value="BRCA1-associated"/>
</dbReference>
<dbReference type="GO" id="GO:0070531">
    <property type="term" value="C:BRCA1-A complex"/>
    <property type="evidence" value="ECO:0007669"/>
    <property type="project" value="TreeGrafter"/>
</dbReference>
<evidence type="ECO:0000256" key="1">
    <source>
        <dbReference type="ARBA" id="ARBA00004123"/>
    </source>
</evidence>
<dbReference type="PROSITE" id="PS50172">
    <property type="entry name" value="BRCT"/>
    <property type="match status" value="2"/>
</dbReference>
<dbReference type="GO" id="GO:0031436">
    <property type="term" value="C:BRCA1-BARD1 complex"/>
    <property type="evidence" value="ECO:0007669"/>
    <property type="project" value="TreeGrafter"/>
</dbReference>
<proteinExistence type="predicted"/>
<organism evidence="7">
    <name type="scientific">Menopon gallinae</name>
    <name type="common">poultry shaft louse</name>
    <dbReference type="NCBI Taxonomy" id="328185"/>
    <lineage>
        <taxon>Eukaryota</taxon>
        <taxon>Metazoa</taxon>
        <taxon>Ecdysozoa</taxon>
        <taxon>Arthropoda</taxon>
        <taxon>Hexapoda</taxon>
        <taxon>Insecta</taxon>
        <taxon>Pterygota</taxon>
        <taxon>Neoptera</taxon>
        <taxon>Paraneoptera</taxon>
        <taxon>Psocodea</taxon>
        <taxon>Troctomorpha</taxon>
        <taxon>Phthiraptera</taxon>
        <taxon>Amblycera</taxon>
        <taxon>Menoponidae</taxon>
        <taxon>Menopon</taxon>
    </lineage>
</organism>
<reference evidence="7" key="1">
    <citation type="journal article" date="2024" name="Gigascience">
        <title>Chromosome-level genome of the poultry shaft louse Menopon gallinae provides insight into the host-switching and adaptive evolution of parasitic lice.</title>
        <authorList>
            <person name="Xu Y."/>
            <person name="Ma L."/>
            <person name="Liu S."/>
            <person name="Liang Y."/>
            <person name="Liu Q."/>
            <person name="He Z."/>
            <person name="Tian L."/>
            <person name="Duan Y."/>
            <person name="Cai W."/>
            <person name="Li H."/>
            <person name="Song F."/>
        </authorList>
    </citation>
    <scope>NUCLEOTIDE SEQUENCE</scope>
    <source>
        <strain evidence="7">Cailab_2023a</strain>
    </source>
</reference>
<feature type="domain" description="BRCT" evidence="6">
    <location>
        <begin position="416"/>
        <end position="515"/>
    </location>
</feature>
<evidence type="ECO:0000256" key="2">
    <source>
        <dbReference type="ARBA" id="ARBA00022737"/>
    </source>
</evidence>
<comment type="subcellular location">
    <subcellularLocation>
        <location evidence="1">Nucleus</location>
    </subcellularLocation>
</comment>
<keyword evidence="3" id="KW-0227">DNA damage</keyword>
<gene>
    <name evidence="7" type="ORF">PYX00_007410</name>
</gene>
<evidence type="ECO:0000259" key="6">
    <source>
        <dbReference type="PROSITE" id="PS50172"/>
    </source>
</evidence>
<keyword evidence="2" id="KW-0677">Repeat</keyword>
<dbReference type="Pfam" id="PF00533">
    <property type="entry name" value="BRCT"/>
    <property type="match status" value="1"/>
</dbReference>
<dbReference type="InterPro" id="IPR036420">
    <property type="entry name" value="BRCT_dom_sf"/>
</dbReference>
<evidence type="ECO:0000256" key="3">
    <source>
        <dbReference type="ARBA" id="ARBA00022763"/>
    </source>
</evidence>
<dbReference type="SUPFAM" id="SSF52113">
    <property type="entry name" value="BRCT domain"/>
    <property type="match status" value="2"/>
</dbReference>
<name>A0AAW2HK06_9NEOP</name>
<evidence type="ECO:0000313" key="7">
    <source>
        <dbReference type="EMBL" id="KAL0269800.1"/>
    </source>
</evidence>
<dbReference type="PANTHER" id="PTHR13763:SF0">
    <property type="entry name" value="BREAST CANCER TYPE 1 SUSCEPTIBILITY PROTEIN"/>
    <property type="match status" value="1"/>
</dbReference>
<dbReference type="PANTHER" id="PTHR13763">
    <property type="entry name" value="BREAST CANCER TYPE 1 SUSCEPTIBILITY PROTEIN BRCA1"/>
    <property type="match status" value="1"/>
</dbReference>
<feature type="domain" description="BRCT" evidence="6">
    <location>
        <begin position="322"/>
        <end position="401"/>
    </location>
</feature>
<keyword evidence="4" id="KW-0234">DNA repair</keyword>
<dbReference type="GO" id="GO:0045944">
    <property type="term" value="P:positive regulation of transcription by RNA polymerase II"/>
    <property type="evidence" value="ECO:0007669"/>
    <property type="project" value="TreeGrafter"/>
</dbReference>
<dbReference type="Gene3D" id="3.40.50.10190">
    <property type="entry name" value="BRCT domain"/>
    <property type="match status" value="2"/>
</dbReference>
<keyword evidence="5" id="KW-0539">Nucleus</keyword>
<dbReference type="InterPro" id="IPR001357">
    <property type="entry name" value="BRCT_dom"/>
</dbReference>
<evidence type="ECO:0000256" key="4">
    <source>
        <dbReference type="ARBA" id="ARBA00023204"/>
    </source>
</evidence>
<dbReference type="GO" id="GO:0000724">
    <property type="term" value="P:double-strand break repair via homologous recombination"/>
    <property type="evidence" value="ECO:0007669"/>
    <property type="project" value="TreeGrafter"/>
</dbReference>
<comment type="caution">
    <text evidence="7">The sequence shown here is derived from an EMBL/GenBank/DDBJ whole genome shotgun (WGS) entry which is preliminary data.</text>
</comment>